<dbReference type="GO" id="GO:0006783">
    <property type="term" value="P:heme biosynthetic process"/>
    <property type="evidence" value="ECO:0007669"/>
    <property type="project" value="TreeGrafter"/>
</dbReference>
<dbReference type="GO" id="GO:0010181">
    <property type="term" value="F:FMN binding"/>
    <property type="evidence" value="ECO:0007669"/>
    <property type="project" value="TreeGrafter"/>
</dbReference>
<dbReference type="AlphaFoldDB" id="A0A239HUG7"/>
<accession>A0A239HUG7</accession>
<proteinExistence type="predicted"/>
<dbReference type="SUPFAM" id="SSF52218">
    <property type="entry name" value="Flavoproteins"/>
    <property type="match status" value="1"/>
</dbReference>
<dbReference type="InterPro" id="IPR029039">
    <property type="entry name" value="Flavoprotein-like_sf"/>
</dbReference>
<dbReference type="InterPro" id="IPR052200">
    <property type="entry name" value="Protoporphyrinogen_IX_DH"/>
</dbReference>
<dbReference type="PANTHER" id="PTHR38030:SF2">
    <property type="entry name" value="PROTOPORPHYRINOGEN IX DEHYDROGENASE [QUINONE]"/>
    <property type="match status" value="1"/>
</dbReference>
<dbReference type="Pfam" id="PF12724">
    <property type="entry name" value="Flavodoxin_5"/>
    <property type="match status" value="1"/>
</dbReference>
<reference evidence="2 3" key="1">
    <citation type="submission" date="2017-06" db="EMBL/GenBank/DDBJ databases">
        <authorList>
            <person name="Kim H.J."/>
            <person name="Triplett B.A."/>
        </authorList>
    </citation>
    <scope>NUCLEOTIDE SEQUENCE [LARGE SCALE GENOMIC DNA]</scope>
    <source>
        <strain evidence="2 3">SCA</strain>
    </source>
</reference>
<dbReference type="Proteomes" id="UP000198304">
    <property type="component" value="Unassembled WGS sequence"/>
</dbReference>
<evidence type="ECO:0000313" key="2">
    <source>
        <dbReference type="EMBL" id="SNS84976.1"/>
    </source>
</evidence>
<dbReference type="EMBL" id="FZOJ01000024">
    <property type="protein sequence ID" value="SNS84976.1"/>
    <property type="molecule type" value="Genomic_DNA"/>
</dbReference>
<dbReference type="InterPro" id="IPR026816">
    <property type="entry name" value="Flavodoxin_dom"/>
</dbReference>
<keyword evidence="3" id="KW-1185">Reference proteome</keyword>
<dbReference type="GO" id="GO:0070819">
    <property type="term" value="F:menaquinone-dependent protoporphyrinogen oxidase activity"/>
    <property type="evidence" value="ECO:0007669"/>
    <property type="project" value="TreeGrafter"/>
</dbReference>
<evidence type="ECO:0000259" key="1">
    <source>
        <dbReference type="Pfam" id="PF12724"/>
    </source>
</evidence>
<name>A0A239HUG7_9FIRM</name>
<dbReference type="Gene3D" id="3.40.50.360">
    <property type="match status" value="1"/>
</dbReference>
<dbReference type="OrthoDB" id="2146857at2"/>
<feature type="domain" description="Flavodoxin" evidence="1">
    <location>
        <begin position="4"/>
        <end position="105"/>
    </location>
</feature>
<dbReference type="PANTHER" id="PTHR38030">
    <property type="entry name" value="PROTOPORPHYRINOGEN IX DEHYDROGENASE [MENAQUINONE]"/>
    <property type="match status" value="1"/>
</dbReference>
<organism evidence="2 3">
    <name type="scientific">Anaerovirgula multivorans</name>
    <dbReference type="NCBI Taxonomy" id="312168"/>
    <lineage>
        <taxon>Bacteria</taxon>
        <taxon>Bacillati</taxon>
        <taxon>Bacillota</taxon>
        <taxon>Clostridia</taxon>
        <taxon>Peptostreptococcales</taxon>
        <taxon>Natronincolaceae</taxon>
        <taxon>Anaerovirgula</taxon>
    </lineage>
</organism>
<dbReference type="RefSeq" id="WP_089284346.1">
    <property type="nucleotide sequence ID" value="NZ_FZOJ01000024.1"/>
</dbReference>
<protein>
    <submittedName>
        <fullName evidence="2">Menaquinone-dependent protoporphyrinogen oxidase</fullName>
    </submittedName>
</protein>
<evidence type="ECO:0000313" key="3">
    <source>
        <dbReference type="Proteomes" id="UP000198304"/>
    </source>
</evidence>
<sequence>MNILITYATKSGAAKECSLLLQKGLFGSTLIDLNHEIPSLDDYDVIIIGSGVRMGKLYKPVRNFIRKNQSVLLKKKTIYFLCNAYPDTLQKTIKTSFVPELIDSAICIESFGGYAPFSPPKENPLMGLNVEKINEVATQIKE</sequence>
<gene>
    <name evidence="2" type="ORF">SAMN05446037_10242</name>
</gene>